<name>A0A4S8EXW3_9BURK</name>
<gene>
    <name evidence="2" type="ORF">E9531_13670</name>
</gene>
<dbReference type="RefSeq" id="WP_136574331.1">
    <property type="nucleotide sequence ID" value="NZ_STFG01000018.1"/>
</dbReference>
<keyword evidence="3" id="KW-1185">Reference proteome</keyword>
<dbReference type="AlphaFoldDB" id="A0A4S8EXW3"/>
<accession>A0A4S8EXW3</accession>
<proteinExistence type="predicted"/>
<keyword evidence="1" id="KW-1133">Transmembrane helix</keyword>
<reference evidence="2 3" key="1">
    <citation type="journal article" date="2015" name="Antonie Van Leeuwenhoek">
        <title>Lampropedia puyangensis sp. nov., isolated from symptomatic bark of Populus ? euramericana canker and emended description of Lampropedia hyalina (Ehrenberg 1832) Lee et al. 2004.</title>
        <authorList>
            <person name="Li Y."/>
            <person name="Wang T."/>
            <person name="Piao C.G."/>
            <person name="Wang L.F."/>
            <person name="Tian G.Z."/>
            <person name="Zhu T.H."/>
            <person name="Guo M.W."/>
        </authorList>
    </citation>
    <scope>NUCLEOTIDE SEQUENCE [LARGE SCALE GENOMIC DNA]</scope>
    <source>
        <strain evidence="2 3">2-bin</strain>
    </source>
</reference>
<keyword evidence="1" id="KW-0472">Membrane</keyword>
<evidence type="ECO:0000313" key="2">
    <source>
        <dbReference type="EMBL" id="THT98724.1"/>
    </source>
</evidence>
<feature type="transmembrane region" description="Helical" evidence="1">
    <location>
        <begin position="20"/>
        <end position="43"/>
    </location>
</feature>
<dbReference type="InterPro" id="IPR048136">
    <property type="entry name" value="STM3941-like"/>
</dbReference>
<comment type="caution">
    <text evidence="2">The sequence shown here is derived from an EMBL/GenBank/DDBJ whole genome shotgun (WGS) entry which is preliminary data.</text>
</comment>
<dbReference type="OrthoDB" id="9836658at2"/>
<dbReference type="EMBL" id="STFG01000018">
    <property type="protein sequence ID" value="THT98724.1"/>
    <property type="molecule type" value="Genomic_DNA"/>
</dbReference>
<protein>
    <submittedName>
        <fullName evidence="2">Uncharacterized protein</fullName>
    </submittedName>
</protein>
<sequence>MASISTPGETFKLYPKRHKLALGAFGTGCLFLLAVAAAVLGPSGTSMFFFLRDPILYYSVMALGMAVFGFLLFFSLRNLRTPKPWATLNAEGIETTTFSSQFSAPWSAFNGIARMSNKRSDILVLLLKEPDAFLAQLPSGRNKTMAKALINRFHSPFLVDISALQADPQQVILYLQSHIQSDAAPQEATTAATQAT</sequence>
<dbReference type="Proteomes" id="UP000308917">
    <property type="component" value="Unassembled WGS sequence"/>
</dbReference>
<feature type="transmembrane region" description="Helical" evidence="1">
    <location>
        <begin position="55"/>
        <end position="74"/>
    </location>
</feature>
<evidence type="ECO:0000256" key="1">
    <source>
        <dbReference type="SAM" id="Phobius"/>
    </source>
</evidence>
<keyword evidence="1" id="KW-0812">Transmembrane</keyword>
<evidence type="ECO:0000313" key="3">
    <source>
        <dbReference type="Proteomes" id="UP000308917"/>
    </source>
</evidence>
<organism evidence="2 3">
    <name type="scientific">Lampropedia puyangensis</name>
    <dbReference type="NCBI Taxonomy" id="1330072"/>
    <lineage>
        <taxon>Bacteria</taxon>
        <taxon>Pseudomonadati</taxon>
        <taxon>Pseudomonadota</taxon>
        <taxon>Betaproteobacteria</taxon>
        <taxon>Burkholderiales</taxon>
        <taxon>Comamonadaceae</taxon>
        <taxon>Lampropedia</taxon>
    </lineage>
</organism>
<dbReference type="NCBIfam" id="NF041635">
    <property type="entry name" value="STM3941_fam"/>
    <property type="match status" value="1"/>
</dbReference>